<reference evidence="8" key="4">
    <citation type="submission" date="2025-09" db="UniProtKB">
        <authorList>
            <consortium name="Ensembl"/>
        </authorList>
    </citation>
    <scope>IDENTIFICATION</scope>
    <source>
        <strain evidence="8">JP 163 A</strain>
    </source>
</reference>
<dbReference type="Pfam" id="PF01067">
    <property type="entry name" value="Calpain_III"/>
    <property type="match status" value="1"/>
</dbReference>
<dbReference type="Pfam" id="PF00648">
    <property type="entry name" value="Peptidase_C2"/>
    <property type="match status" value="1"/>
</dbReference>
<dbReference type="CDD" id="cd00044">
    <property type="entry name" value="CysPc"/>
    <property type="match status" value="1"/>
</dbReference>
<dbReference type="Gene3D" id="2.60.40.150">
    <property type="entry name" value="C2 domain"/>
    <property type="match status" value="1"/>
</dbReference>
<protein>
    <submittedName>
        <fullName evidence="8">Si:dkey-19b23.13</fullName>
    </submittedName>
</protein>
<dbReference type="PROSITE" id="PS50203">
    <property type="entry name" value="CALPAIN_CAT"/>
    <property type="match status" value="1"/>
</dbReference>
<dbReference type="InterPro" id="IPR022683">
    <property type="entry name" value="Calpain_III"/>
</dbReference>
<dbReference type="FunFam" id="3.90.70.10:FF:000114">
    <property type="entry name" value="Calpain a"/>
    <property type="match status" value="1"/>
</dbReference>
<proteinExistence type="inferred from homology"/>
<keyword evidence="4 6" id="KW-0788">Thiol protease</keyword>
<evidence type="ECO:0000313" key="8">
    <source>
        <dbReference type="Ensembl" id="ENSXMAP00000015395.2"/>
    </source>
</evidence>
<feature type="active site" evidence="5 6">
    <location>
        <position position="282"/>
    </location>
</feature>
<dbReference type="SUPFAM" id="SSF54001">
    <property type="entry name" value="Cysteine proteinases"/>
    <property type="match status" value="1"/>
</dbReference>
<feature type="domain" description="Calpain catalytic" evidence="7">
    <location>
        <begin position="26"/>
        <end position="341"/>
    </location>
</feature>
<dbReference type="GO" id="GO:0004198">
    <property type="term" value="F:calcium-dependent cysteine-type endopeptidase activity"/>
    <property type="evidence" value="ECO:0007669"/>
    <property type="project" value="InterPro"/>
</dbReference>
<dbReference type="SUPFAM" id="SSF49758">
    <property type="entry name" value="Calpain large subunit, middle domain (domain III)"/>
    <property type="match status" value="1"/>
</dbReference>
<evidence type="ECO:0000259" key="7">
    <source>
        <dbReference type="PROSITE" id="PS50203"/>
    </source>
</evidence>
<dbReference type="GeneTree" id="ENSGT00940000156128"/>
<organism evidence="8 9">
    <name type="scientific">Xiphophorus maculatus</name>
    <name type="common">Southern platyfish</name>
    <name type="synonym">Platypoecilus maculatus</name>
    <dbReference type="NCBI Taxonomy" id="8083"/>
    <lineage>
        <taxon>Eukaryota</taxon>
        <taxon>Metazoa</taxon>
        <taxon>Chordata</taxon>
        <taxon>Craniata</taxon>
        <taxon>Vertebrata</taxon>
        <taxon>Euteleostomi</taxon>
        <taxon>Actinopterygii</taxon>
        <taxon>Neopterygii</taxon>
        <taxon>Teleostei</taxon>
        <taxon>Neoteleostei</taxon>
        <taxon>Acanthomorphata</taxon>
        <taxon>Ovalentaria</taxon>
        <taxon>Atherinomorphae</taxon>
        <taxon>Cyprinodontiformes</taxon>
        <taxon>Poeciliidae</taxon>
        <taxon>Poeciliinae</taxon>
        <taxon>Xiphophorus</taxon>
    </lineage>
</organism>
<evidence type="ECO:0000256" key="2">
    <source>
        <dbReference type="ARBA" id="ARBA00022670"/>
    </source>
</evidence>
<reference evidence="9" key="1">
    <citation type="submission" date="2012-01" db="EMBL/GenBank/DDBJ databases">
        <authorList>
            <person name="Walter R."/>
            <person name="Schartl M."/>
            <person name="Warren W."/>
        </authorList>
    </citation>
    <scope>NUCLEOTIDE SEQUENCE [LARGE SCALE GENOMIC DNA]</scope>
    <source>
        <strain evidence="9">JP 163 A</strain>
    </source>
</reference>
<dbReference type="Gene3D" id="3.90.70.10">
    <property type="entry name" value="Cysteine proteinases"/>
    <property type="match status" value="1"/>
</dbReference>
<dbReference type="InterPro" id="IPR038765">
    <property type="entry name" value="Papain-like_cys_pep_sf"/>
</dbReference>
<dbReference type="PANTHER" id="PTHR10183">
    <property type="entry name" value="CALPAIN"/>
    <property type="match status" value="1"/>
</dbReference>
<dbReference type="SMART" id="SM00230">
    <property type="entry name" value="CysPc"/>
    <property type="match status" value="1"/>
</dbReference>
<keyword evidence="9" id="KW-1185">Reference proteome</keyword>
<dbReference type="SMART" id="SM00720">
    <property type="entry name" value="calpain_III"/>
    <property type="match status" value="1"/>
</dbReference>
<dbReference type="PRINTS" id="PR00704">
    <property type="entry name" value="CALPAIN"/>
</dbReference>
<keyword evidence="3 6" id="KW-0378">Hydrolase</keyword>
<dbReference type="FunFam" id="2.60.120.380:FF:000003">
    <property type="entry name" value="Calpain 5"/>
    <property type="match status" value="1"/>
</dbReference>
<dbReference type="PANTHER" id="PTHR10183:SF405">
    <property type="entry name" value="CALPAIN-5"/>
    <property type="match status" value="1"/>
</dbReference>
<evidence type="ECO:0000256" key="3">
    <source>
        <dbReference type="ARBA" id="ARBA00022801"/>
    </source>
</evidence>
<dbReference type="InterPro" id="IPR001300">
    <property type="entry name" value="Peptidase_C2_calpain_cat"/>
</dbReference>
<evidence type="ECO:0000256" key="1">
    <source>
        <dbReference type="ARBA" id="ARBA00007623"/>
    </source>
</evidence>
<dbReference type="GO" id="GO:0006508">
    <property type="term" value="P:proteolysis"/>
    <property type="evidence" value="ECO:0007669"/>
    <property type="project" value="UniProtKB-KW"/>
</dbReference>
<dbReference type="GO" id="GO:0005737">
    <property type="term" value="C:cytoplasm"/>
    <property type="evidence" value="ECO:0007669"/>
    <property type="project" value="TreeGrafter"/>
</dbReference>
<comment type="similarity">
    <text evidence="1">Belongs to the peptidase C2 family.</text>
</comment>
<dbReference type="InterPro" id="IPR000008">
    <property type="entry name" value="C2_dom"/>
</dbReference>
<dbReference type="InterPro" id="IPR035892">
    <property type="entry name" value="C2_domain_sf"/>
</dbReference>
<evidence type="ECO:0000256" key="6">
    <source>
        <dbReference type="PROSITE-ProRule" id="PRU00239"/>
    </source>
</evidence>
<dbReference type="eggNOG" id="KOG0045">
    <property type="taxonomic scope" value="Eukaryota"/>
</dbReference>
<dbReference type="Pfam" id="PF00168">
    <property type="entry name" value="C2"/>
    <property type="match status" value="1"/>
</dbReference>
<dbReference type="InterPro" id="IPR036213">
    <property type="entry name" value="Calpain_III_sf"/>
</dbReference>
<dbReference type="Gene3D" id="2.60.120.380">
    <property type="match status" value="1"/>
</dbReference>
<accession>M4ALQ1</accession>
<dbReference type="PROSITE" id="PS00139">
    <property type="entry name" value="THIOL_PROTEASE_CYS"/>
    <property type="match status" value="1"/>
</dbReference>
<dbReference type="Ensembl" id="ENSXMAT00000015417.2">
    <property type="protein sequence ID" value="ENSXMAP00000015395.2"/>
    <property type="gene ID" value="ENSXMAG00000015348.2"/>
</dbReference>
<evidence type="ECO:0000313" key="9">
    <source>
        <dbReference type="Proteomes" id="UP000002852"/>
    </source>
</evidence>
<evidence type="ECO:0000256" key="4">
    <source>
        <dbReference type="ARBA" id="ARBA00022807"/>
    </source>
</evidence>
<dbReference type="AlphaFoldDB" id="M4ALQ1"/>
<dbReference type="InterPro" id="IPR022682">
    <property type="entry name" value="Calpain_domain_III"/>
</dbReference>
<dbReference type="HOGENOM" id="CLU_010982_3_2_1"/>
<feature type="active site" evidence="5 6">
    <location>
        <position position="81"/>
    </location>
</feature>
<dbReference type="InterPro" id="IPR000169">
    <property type="entry name" value="Pept_cys_AS"/>
</dbReference>
<dbReference type="Proteomes" id="UP000002852">
    <property type="component" value="Unassembled WGS sequence"/>
</dbReference>
<sequence>MLEAVSGFKDQSFDKLRRSCLRRGALFKDPLFPATNQSLFYKRAPPPGLTWKRPREICRDPRLFVDGISTRDLHQGSLGNCWMVAAISCLASEPSLWKKVIPNHMDQEWNPKRSDLYAGIFHFRFWRFGHWVDVVVDDRLPVSQDGVLLFCRSATPREFWSALLEKAYAKLNGCYEALEGGNTAEALIDFTGGVSEPLSLDCEALSLSSERRKALFQTLAKVHEHKSLITCSIRGETVESVLDCGLVRGHAYGITAVRKVRLAENPPRTGGTFRLFMVRMRNPWGTTDWKGAWSQGSEQWQQLSRAEREKMGIVVRDVGEFWMDLQDFCCYFTDVVVCRLVQRTLLWPSSHWRETQSYGEWEMDRRSRCGGCINHRDSFLHNPQYMFEVQSKEEEVLICLQQEDRRVLKKNGGGENLPIGFEVLKVEANRCSRVQLVVEQAASSIYMDSRSVTLRGTLASGRYVVLPTTFLPGDTGRFLLRLFSHSNCFLPQPAVVTTIHLHRASGLKPPKQTGAPDVYAVVRCEGDAIRTRVFKAEDGNPEFNLRAIFYRRYPDNNISVEGFHIFLVIDLRGGRLRSGSRGCIYVETSTSVCLTDL</sequence>
<keyword evidence="2 6" id="KW-0645">Protease</keyword>
<feature type="active site" evidence="5 6">
    <location>
        <position position="250"/>
    </location>
</feature>
<dbReference type="InterPro" id="IPR022684">
    <property type="entry name" value="Calpain_cysteine_protease"/>
</dbReference>
<reference evidence="8" key="3">
    <citation type="submission" date="2025-08" db="UniProtKB">
        <authorList>
            <consortium name="Ensembl"/>
        </authorList>
    </citation>
    <scope>IDENTIFICATION</scope>
    <source>
        <strain evidence="8">JP 163 A</strain>
    </source>
</reference>
<dbReference type="SUPFAM" id="SSF49562">
    <property type="entry name" value="C2 domain (Calcium/lipid-binding domain, CaLB)"/>
    <property type="match status" value="1"/>
</dbReference>
<name>M4ALQ1_XIPMA</name>
<evidence type="ECO:0000256" key="5">
    <source>
        <dbReference type="PIRSR" id="PIRSR622684-1"/>
    </source>
</evidence>
<reference evidence="9" key="2">
    <citation type="journal article" date="2013" name="Nat. Genet.">
        <title>The genome of the platyfish, Xiphophorus maculatus, provides insights into evolutionary adaptation and several complex traits.</title>
        <authorList>
            <person name="Schartl M."/>
            <person name="Walter R.B."/>
            <person name="Shen Y."/>
            <person name="Garcia T."/>
            <person name="Catchen J."/>
            <person name="Amores A."/>
            <person name="Braasch I."/>
            <person name="Chalopin D."/>
            <person name="Volff J.N."/>
            <person name="Lesch K.P."/>
            <person name="Bisazza A."/>
            <person name="Minx P."/>
            <person name="Hillier L."/>
            <person name="Wilson R.K."/>
            <person name="Fuerstenberg S."/>
            <person name="Boore J."/>
            <person name="Searle S."/>
            <person name="Postlethwait J.H."/>
            <person name="Warren W.C."/>
        </authorList>
    </citation>
    <scope>NUCLEOTIDE SEQUENCE [LARGE SCALE GENOMIC DNA]</scope>
    <source>
        <strain evidence="9">JP 163 A</strain>
    </source>
</reference>